<feature type="signal peptide" evidence="2">
    <location>
        <begin position="1"/>
        <end position="16"/>
    </location>
</feature>
<proteinExistence type="evidence at transcript level"/>
<dbReference type="GO" id="GO:0042475">
    <property type="term" value="P:odontogenesis of dentin-containing tooth"/>
    <property type="evidence" value="ECO:0007669"/>
    <property type="project" value="InterPro"/>
</dbReference>
<dbReference type="AlphaFoldDB" id="A0A097C3C5"/>
<dbReference type="InterPro" id="IPR031501">
    <property type="entry name" value="Amelotin"/>
</dbReference>
<evidence type="ECO:0000313" key="3">
    <source>
        <dbReference type="EMBL" id="AIS76621.1"/>
    </source>
</evidence>
<protein>
    <submittedName>
        <fullName evidence="3">Amelotin</fullName>
    </submittedName>
</protein>
<reference evidence="3" key="1">
    <citation type="submission" date="2014-06" db="EMBL/GenBank/DDBJ databases">
        <title>Amelotin: an enamel matrix protein that experienced distinct evolutionary pathways in amphibians, sauropsids and mammals.</title>
        <authorList>
            <person name="Gasse B."/>
            <person name="Silvent J."/>
            <person name="Chiari Y."/>
            <person name="Davit-Beal T."/>
            <person name="Sire J.-Y."/>
        </authorList>
    </citation>
    <scope>NUCLEOTIDE SEQUENCE</scope>
</reference>
<keyword evidence="2" id="KW-0732">Signal</keyword>
<feature type="chain" id="PRO_5001933321" evidence="2">
    <location>
        <begin position="17"/>
        <end position="324"/>
    </location>
</feature>
<evidence type="ECO:0000256" key="2">
    <source>
        <dbReference type="SAM" id="SignalP"/>
    </source>
</evidence>
<dbReference type="PANTHER" id="PTHR36858:SF1">
    <property type="entry name" value="AMELOTIN"/>
    <property type="match status" value="1"/>
</dbReference>
<dbReference type="PANTHER" id="PTHR36858">
    <property type="entry name" value="AMELOTIN"/>
    <property type="match status" value="1"/>
</dbReference>
<feature type="region of interest" description="Disordered" evidence="1">
    <location>
        <begin position="196"/>
        <end position="227"/>
    </location>
</feature>
<organism evidence="3">
    <name type="scientific">Python regius</name>
    <name type="common">Ball python</name>
    <name type="synonym">Boa regia</name>
    <dbReference type="NCBI Taxonomy" id="51751"/>
    <lineage>
        <taxon>Eukaryota</taxon>
        <taxon>Metazoa</taxon>
        <taxon>Chordata</taxon>
        <taxon>Craniata</taxon>
        <taxon>Vertebrata</taxon>
        <taxon>Euteleostomi</taxon>
        <taxon>Lepidosauria</taxon>
        <taxon>Squamata</taxon>
        <taxon>Bifurcata</taxon>
        <taxon>Unidentata</taxon>
        <taxon>Episquamata</taxon>
        <taxon>Toxicofera</taxon>
        <taxon>Serpentes</taxon>
        <taxon>Henophidia</taxon>
        <taxon>Pythonidae</taxon>
        <taxon>Python</taxon>
    </lineage>
</organism>
<evidence type="ECO:0000256" key="1">
    <source>
        <dbReference type="SAM" id="MobiDB-lite"/>
    </source>
</evidence>
<name>A0A097C3C5_PYTRG</name>
<dbReference type="GO" id="GO:0070175">
    <property type="term" value="P:positive regulation of enamel mineralization"/>
    <property type="evidence" value="ECO:0007669"/>
    <property type="project" value="InterPro"/>
</dbReference>
<dbReference type="EMBL" id="KM069438">
    <property type="protein sequence ID" value="AIS76621.1"/>
    <property type="molecule type" value="mRNA"/>
</dbReference>
<accession>A0A097C3C5</accession>
<dbReference type="Pfam" id="PF15757">
    <property type="entry name" value="Amelotin"/>
    <property type="match status" value="1"/>
</dbReference>
<sequence>MKIVILLLSLLGLAFSKPVNQAARILATSNSREILRLLQRYRATGNTPQQTQPRPRVVPGLPPAKLVPDLNLPENQLPNGVTPFEWPFTNFPVISQLAEVGGPNLQNFPVFSIPQNQMYPIDWNYFTSLLGILSTMQALPAAGGGMTIPQQLLPGQPMLPIIVAQMGPQGAVLSSEEMSPSQFFTGLLIPGMQGALLPSGQAEPPPEGGEELLPAGQAGSNPEGTAAGIQKVFPTTTDGLSEIPVELYPTPSGFRQPDVGTSGMFVQPTVDISMEPSELREPPTSLVKLDMGNMQSPHNLSQPLVRGDSHIPVNTVARKPLNVP</sequence>